<feature type="signal peptide" evidence="18">
    <location>
        <begin position="1"/>
        <end position="20"/>
    </location>
</feature>
<dbReference type="Proteomes" id="UP000287033">
    <property type="component" value="Unassembled WGS sequence"/>
</dbReference>
<dbReference type="SMART" id="SM00179">
    <property type="entry name" value="EGF_CA"/>
    <property type="match status" value="4"/>
</dbReference>
<dbReference type="InterPro" id="IPR001881">
    <property type="entry name" value="EGF-like_Ca-bd_dom"/>
</dbReference>
<evidence type="ECO:0000256" key="13">
    <source>
        <dbReference type="ARBA" id="ARBA00023157"/>
    </source>
</evidence>
<dbReference type="InterPro" id="IPR000152">
    <property type="entry name" value="EGF-type_Asp/Asn_hydroxyl_site"/>
</dbReference>
<dbReference type="InterPro" id="IPR051145">
    <property type="entry name" value="GAS-SHBG-PROS"/>
</dbReference>
<accession>A0A401SDM7</accession>
<feature type="domain" description="EGF-like" evidence="20">
    <location>
        <begin position="144"/>
        <end position="184"/>
    </location>
</feature>
<feature type="chain" id="PRO_5019562909" description="Vitamin K-dependent protein S" evidence="18">
    <location>
        <begin position="21"/>
        <end position="660"/>
    </location>
</feature>
<evidence type="ECO:0000256" key="11">
    <source>
        <dbReference type="ARBA" id="ARBA00023084"/>
    </source>
</evidence>
<dbReference type="PROSITE" id="PS01186">
    <property type="entry name" value="EGF_2"/>
    <property type="match status" value="2"/>
</dbReference>
<dbReference type="GO" id="GO:0042730">
    <property type="term" value="P:fibrinolysis"/>
    <property type="evidence" value="ECO:0007669"/>
    <property type="project" value="UniProtKB-KW"/>
</dbReference>
<dbReference type="Pfam" id="PF14670">
    <property type="entry name" value="FXa_inhibition"/>
    <property type="match status" value="1"/>
</dbReference>
<dbReference type="FunFam" id="4.10.740.10:FF:000001">
    <property type="entry name" value="vitamin K-dependent protein S"/>
    <property type="match status" value="1"/>
</dbReference>
<dbReference type="SUPFAM" id="SSF57630">
    <property type="entry name" value="GLA-domain"/>
    <property type="match status" value="1"/>
</dbReference>
<dbReference type="PROSITE" id="PS00022">
    <property type="entry name" value="EGF_1"/>
    <property type="match status" value="1"/>
</dbReference>
<keyword evidence="8" id="KW-0356">Hemostasis</keyword>
<name>A0A401SDM7_CHIPU</name>
<dbReference type="SMART" id="SM00069">
    <property type="entry name" value="GLA"/>
    <property type="match status" value="1"/>
</dbReference>
<dbReference type="SMART" id="SM00282">
    <property type="entry name" value="LamG"/>
    <property type="match status" value="1"/>
</dbReference>
<evidence type="ECO:0000256" key="16">
    <source>
        <dbReference type="ARBA" id="ARBA00023281"/>
    </source>
</evidence>
<feature type="disulfide bond" evidence="17">
    <location>
        <begin position="132"/>
        <end position="141"/>
    </location>
</feature>
<keyword evidence="5" id="KW-0964">Secreted</keyword>
<comment type="function">
    <text evidence="1">Anticoagulant plasma protein; it is a cofactor to activated protein C in the degradation of coagulation factors Va and VIIIa. It helps to prevent coagulation and stimulating fibrinolysis.</text>
</comment>
<evidence type="ECO:0000259" key="21">
    <source>
        <dbReference type="PROSITE" id="PS50998"/>
    </source>
</evidence>
<dbReference type="CDD" id="cd00054">
    <property type="entry name" value="EGF_CA"/>
    <property type="match status" value="3"/>
</dbReference>
<evidence type="ECO:0000256" key="18">
    <source>
        <dbReference type="SAM" id="SignalP"/>
    </source>
</evidence>
<evidence type="ECO:0000256" key="8">
    <source>
        <dbReference type="ARBA" id="ARBA00022696"/>
    </source>
</evidence>
<comment type="subcellular location">
    <subcellularLocation>
        <location evidence="2">Secreted</location>
    </subcellularLocation>
</comment>
<dbReference type="EMBL" id="BEZZ01000209">
    <property type="protein sequence ID" value="GCC28522.1"/>
    <property type="molecule type" value="Genomic_DNA"/>
</dbReference>
<dbReference type="FunFam" id="2.10.25.10:FF:000240">
    <property type="entry name" value="Vitamin K-dependent protein S"/>
    <property type="match status" value="1"/>
</dbReference>
<dbReference type="PANTHER" id="PTHR24040:SF14">
    <property type="entry name" value="GROWTH ARREST-SPECIFIC PROTEIN 6"/>
    <property type="match status" value="1"/>
</dbReference>
<keyword evidence="18" id="KW-0732">Signal</keyword>
<comment type="caution">
    <text evidence="22">The sequence shown here is derived from an EMBL/GenBank/DDBJ whole genome shotgun (WGS) entry which is preliminary data.</text>
</comment>
<comment type="caution">
    <text evidence="17">Lacks conserved residue(s) required for the propagation of feature annotation.</text>
</comment>
<keyword evidence="23" id="KW-1185">Reference proteome</keyword>
<dbReference type="InterPro" id="IPR009030">
    <property type="entry name" value="Growth_fac_rcpt_cys_sf"/>
</dbReference>
<dbReference type="InterPro" id="IPR035972">
    <property type="entry name" value="GLA-like_dom_SF"/>
</dbReference>
<dbReference type="SMART" id="SM00181">
    <property type="entry name" value="EGF"/>
    <property type="match status" value="4"/>
</dbReference>
<keyword evidence="9" id="KW-0677">Repeat</keyword>
<dbReference type="InterPro" id="IPR001791">
    <property type="entry name" value="Laminin_G"/>
</dbReference>
<evidence type="ECO:0000256" key="10">
    <source>
        <dbReference type="ARBA" id="ARBA00022837"/>
    </source>
</evidence>
<dbReference type="InterPro" id="IPR049883">
    <property type="entry name" value="NOTCH1_EGF-like"/>
</dbReference>
<dbReference type="SUPFAM" id="SSF57196">
    <property type="entry name" value="EGF/Laminin"/>
    <property type="match status" value="1"/>
</dbReference>
<feature type="disulfide bond" evidence="17">
    <location>
        <begin position="113"/>
        <end position="130"/>
    </location>
</feature>
<keyword evidence="11" id="KW-0094">Blood coagulation</keyword>
<feature type="domain" description="EGF-like" evidence="20">
    <location>
        <begin position="185"/>
        <end position="222"/>
    </location>
</feature>
<gene>
    <name evidence="22" type="ORF">chiPu_0006952</name>
</gene>
<evidence type="ECO:0000256" key="7">
    <source>
        <dbReference type="ARBA" id="ARBA00022685"/>
    </source>
</evidence>
<keyword evidence="6 17" id="KW-0245">EGF-like domain</keyword>
<evidence type="ECO:0000256" key="3">
    <source>
        <dbReference type="ARBA" id="ARBA00017875"/>
    </source>
</evidence>
<keyword evidence="12" id="KW-0865">Zymogen</keyword>
<dbReference type="OMA" id="AVMHINI"/>
<dbReference type="FunFam" id="2.60.120.200:FF:000077">
    <property type="entry name" value="vitamin K-dependent protein S"/>
    <property type="match status" value="1"/>
</dbReference>
<protein>
    <recommendedName>
        <fullName evidence="3">Vitamin K-dependent protein S</fullName>
    </recommendedName>
</protein>
<dbReference type="Pfam" id="PF00594">
    <property type="entry name" value="Gla"/>
    <property type="match status" value="1"/>
</dbReference>
<dbReference type="InterPro" id="IPR018097">
    <property type="entry name" value="EGF_Ca-bd_CS"/>
</dbReference>
<sequence length="660" mass="73573">MLGCSGPLFLLLLLSPHSWQFVSRRDASSFLHRVKRANHVFEETRQGHLERECVEEFCSREEAREVFENDPETAYFYPKYLECLRTFGPISYRNPDLVTCVHNIPDQCSPPPCNPVGYDRCEDQKGTFKCFCKSGWEGTLCNEDIIECEINNGGCEHICSNTEGSYECLCKKGFIKKQDNRRCEDIDECALDSEICGLAVCENILGSYKCTCDPGYKYDFSTKSCEDIDECEENICAGDCVNTRGGYACFCDGKQGLKLAADLQSCTLILPCASLNTWKNEGSLYLGRFFKGTPVMRFNFKRKQQTSFSVEFDFRTFDTEGTIFQAGLQQNSNWIMLGLHNGKLQVQYSNTNEATGGVTTGGPLLNNGNWHTISVEESRSSLIVKVAREAVMHINIPTSLFQEIQGSFQIDISVGGLLNDGQLVKSINPRLDACMRGWNWMNGEDTITSETIKHDERLQCFSDIGIGSYFPGYGFASFDITYATKLSNDDGSWAVNVDLLIQPSVDTGVLFAIVSGSNVSLSLAIMDLDSATQNIILAIENVIVYKLEGLTLCTRDKWPVQLIATRGHIVLESSGVVGESPLAVSELAEHLSKLDQYMQGSVLTYLGGLPDVPVTSTPVTAFYQGCMHVRINNHYIDLDEALYKHNDIRSHSCPLVDERD</sequence>
<evidence type="ECO:0000256" key="6">
    <source>
        <dbReference type="ARBA" id="ARBA00022536"/>
    </source>
</evidence>
<dbReference type="InterPro" id="IPR013320">
    <property type="entry name" value="ConA-like_dom_sf"/>
</dbReference>
<dbReference type="InterPro" id="IPR017857">
    <property type="entry name" value="Coagulation_fac-like_Gla_dom"/>
</dbReference>
<evidence type="ECO:0000256" key="5">
    <source>
        <dbReference type="ARBA" id="ARBA00022525"/>
    </source>
</evidence>
<evidence type="ECO:0000313" key="23">
    <source>
        <dbReference type="Proteomes" id="UP000287033"/>
    </source>
</evidence>
<dbReference type="CDD" id="cd00110">
    <property type="entry name" value="LamG"/>
    <property type="match status" value="1"/>
</dbReference>
<evidence type="ECO:0000256" key="2">
    <source>
        <dbReference type="ARBA" id="ARBA00004613"/>
    </source>
</evidence>
<dbReference type="OrthoDB" id="4062651at2759"/>
<dbReference type="GO" id="GO:0005576">
    <property type="term" value="C:extracellular region"/>
    <property type="evidence" value="ECO:0007669"/>
    <property type="project" value="UniProtKB-SubCell"/>
</dbReference>
<dbReference type="InterPro" id="IPR000294">
    <property type="entry name" value="GLA_domain"/>
</dbReference>
<dbReference type="AlphaFoldDB" id="A0A401SDM7"/>
<dbReference type="GO" id="GO:0005509">
    <property type="term" value="F:calcium ion binding"/>
    <property type="evidence" value="ECO:0007669"/>
    <property type="project" value="InterPro"/>
</dbReference>
<dbReference type="STRING" id="137246.A0A401SDM7"/>
<keyword evidence="14" id="KW-0325">Glycoprotein</keyword>
<keyword evidence="15" id="KW-0379">Hydroxylation</keyword>
<feature type="domain" description="Laminin G" evidence="19">
    <location>
        <begin position="285"/>
        <end position="460"/>
    </location>
</feature>
<evidence type="ECO:0000256" key="15">
    <source>
        <dbReference type="ARBA" id="ARBA00023278"/>
    </source>
</evidence>
<dbReference type="Pfam" id="PF07645">
    <property type="entry name" value="EGF_CA"/>
    <property type="match status" value="2"/>
</dbReference>
<keyword evidence="4" id="KW-0301">Gamma-carboxyglutamic acid</keyword>
<dbReference type="PROSITE" id="PS00011">
    <property type="entry name" value="GLA_1"/>
    <property type="match status" value="1"/>
</dbReference>
<dbReference type="SUPFAM" id="SSF57184">
    <property type="entry name" value="Growth factor receptor domain"/>
    <property type="match status" value="1"/>
</dbReference>
<keyword evidence="10" id="KW-0106">Calcium</keyword>
<feature type="domain" description="EGF-like" evidence="20">
    <location>
        <begin position="104"/>
        <end position="142"/>
    </location>
</feature>
<dbReference type="PROSITE" id="PS00010">
    <property type="entry name" value="ASX_HYDROXYL"/>
    <property type="match status" value="3"/>
</dbReference>
<feature type="domain" description="Gla" evidence="21">
    <location>
        <begin position="36"/>
        <end position="82"/>
    </location>
</feature>
<evidence type="ECO:0000256" key="12">
    <source>
        <dbReference type="ARBA" id="ARBA00023145"/>
    </source>
</evidence>
<dbReference type="Gene3D" id="4.10.740.10">
    <property type="entry name" value="Coagulation Factor IX"/>
    <property type="match status" value="1"/>
</dbReference>
<evidence type="ECO:0000313" key="22">
    <source>
        <dbReference type="EMBL" id="GCC28522.1"/>
    </source>
</evidence>
<evidence type="ECO:0000256" key="14">
    <source>
        <dbReference type="ARBA" id="ARBA00023180"/>
    </source>
</evidence>
<dbReference type="SUPFAM" id="SSF49899">
    <property type="entry name" value="Concanavalin A-like lectins/glucanases"/>
    <property type="match status" value="2"/>
</dbReference>
<evidence type="ECO:0000256" key="1">
    <source>
        <dbReference type="ARBA" id="ARBA00002240"/>
    </source>
</evidence>
<dbReference type="FunFam" id="2.10.25.10:FF:000426">
    <property type="entry name" value="Vitamin K-dependent protein S"/>
    <property type="match status" value="1"/>
</dbReference>
<dbReference type="PANTHER" id="PTHR24040">
    <property type="entry name" value="LAMININ G-LIKE DOMAIN-CONTAINING PROTEIN"/>
    <property type="match status" value="1"/>
</dbReference>
<dbReference type="Gene3D" id="2.10.25.10">
    <property type="entry name" value="Laminin"/>
    <property type="match status" value="4"/>
</dbReference>
<dbReference type="InterPro" id="IPR000742">
    <property type="entry name" value="EGF"/>
</dbReference>
<evidence type="ECO:0000256" key="17">
    <source>
        <dbReference type="PROSITE-ProRule" id="PRU00076"/>
    </source>
</evidence>
<keyword evidence="16" id="KW-0280">Fibrinolysis</keyword>
<dbReference type="PROSITE" id="PS50998">
    <property type="entry name" value="GLA_2"/>
    <property type="match status" value="1"/>
</dbReference>
<evidence type="ECO:0000256" key="9">
    <source>
        <dbReference type="ARBA" id="ARBA00022737"/>
    </source>
</evidence>
<keyword evidence="7" id="KW-0165">Cleavage on pair of basic residues</keyword>
<evidence type="ECO:0000259" key="20">
    <source>
        <dbReference type="PROSITE" id="PS50026"/>
    </source>
</evidence>
<dbReference type="Gene3D" id="2.60.120.200">
    <property type="match status" value="2"/>
</dbReference>
<dbReference type="PROSITE" id="PS50025">
    <property type="entry name" value="LAM_G_DOMAIN"/>
    <property type="match status" value="1"/>
</dbReference>
<dbReference type="GO" id="GO:0007596">
    <property type="term" value="P:blood coagulation"/>
    <property type="evidence" value="ECO:0007669"/>
    <property type="project" value="UniProtKB-KW"/>
</dbReference>
<keyword evidence="13 17" id="KW-1015">Disulfide bond</keyword>
<dbReference type="PRINTS" id="PR00001">
    <property type="entry name" value="GLABLOOD"/>
</dbReference>
<dbReference type="Pfam" id="PF00054">
    <property type="entry name" value="Laminin_G_1"/>
    <property type="match status" value="1"/>
</dbReference>
<evidence type="ECO:0000256" key="4">
    <source>
        <dbReference type="ARBA" id="ARBA00022479"/>
    </source>
</evidence>
<reference evidence="22 23" key="1">
    <citation type="journal article" date="2018" name="Nat. Ecol. Evol.">
        <title>Shark genomes provide insights into elasmobranch evolution and the origin of vertebrates.</title>
        <authorList>
            <person name="Hara Y"/>
            <person name="Yamaguchi K"/>
            <person name="Onimaru K"/>
            <person name="Kadota M"/>
            <person name="Koyanagi M"/>
            <person name="Keeley SD"/>
            <person name="Tatsumi K"/>
            <person name="Tanaka K"/>
            <person name="Motone F"/>
            <person name="Kageyama Y"/>
            <person name="Nozu R"/>
            <person name="Adachi N"/>
            <person name="Nishimura O"/>
            <person name="Nakagawa R"/>
            <person name="Tanegashima C"/>
            <person name="Kiyatake I"/>
            <person name="Matsumoto R"/>
            <person name="Murakumo K"/>
            <person name="Nishida K"/>
            <person name="Terakita A"/>
            <person name="Kuratani S"/>
            <person name="Sato K"/>
            <person name="Hyodo S Kuraku.S."/>
        </authorList>
    </citation>
    <scope>NUCLEOTIDE SEQUENCE [LARGE SCALE GENOMIC DNA]</scope>
</reference>
<evidence type="ECO:0000259" key="19">
    <source>
        <dbReference type="PROSITE" id="PS50025"/>
    </source>
</evidence>
<dbReference type="PROSITE" id="PS01187">
    <property type="entry name" value="EGF_CA"/>
    <property type="match status" value="2"/>
</dbReference>
<organism evidence="22 23">
    <name type="scientific">Chiloscyllium punctatum</name>
    <name type="common">Brownbanded bambooshark</name>
    <name type="synonym">Hemiscyllium punctatum</name>
    <dbReference type="NCBI Taxonomy" id="137246"/>
    <lineage>
        <taxon>Eukaryota</taxon>
        <taxon>Metazoa</taxon>
        <taxon>Chordata</taxon>
        <taxon>Craniata</taxon>
        <taxon>Vertebrata</taxon>
        <taxon>Chondrichthyes</taxon>
        <taxon>Elasmobranchii</taxon>
        <taxon>Galeomorphii</taxon>
        <taxon>Galeoidea</taxon>
        <taxon>Orectolobiformes</taxon>
        <taxon>Hemiscylliidae</taxon>
        <taxon>Chiloscyllium</taxon>
    </lineage>
</organism>
<dbReference type="PROSITE" id="PS50026">
    <property type="entry name" value="EGF_3"/>
    <property type="match status" value="3"/>
</dbReference>
<proteinExistence type="predicted"/>